<dbReference type="Proteomes" id="UP001219355">
    <property type="component" value="Chromosome 3"/>
</dbReference>
<sequence>MRKFRGGLASRPILCLLLFFLLTSVQVSHVAAQAASPNAPTPANTPNVQPTKEAPKTDQTKKPLPGLPSSAPTETQKSDNTNPPTTAAQPTAKSSDTQRSTKGTPSSQSLPGLTTESSSPTDTATSSSKDTLVLPSLTGAVTIPTPQVPPKEGAPYLAKSNLPEGTIFIAVGAALGVVGLAVIAWRVLVAWSINRSVRRAANNIHHSDATALLHPNTRKSGLYQQTARASVSTEKMNKDRHSRVVSTHTPNQSLFFSPTAGASMHTAGNRASGYLPAGYYSASSATPGGGSGLTHLSTSTIGLSPMGPQAQGYSRTRSGPSPPSSPGLPPSSRGHDQAQRSTSSLNLSAPPQGRAPSAYLEDLFENHAPGR</sequence>
<feature type="compositionally biased region" description="Polar residues" evidence="1">
    <location>
        <begin position="339"/>
        <end position="349"/>
    </location>
</feature>
<accession>A0AAF0DJS5</accession>
<feature type="compositionally biased region" description="Low complexity" evidence="1">
    <location>
        <begin position="34"/>
        <end position="51"/>
    </location>
</feature>
<evidence type="ECO:0000256" key="2">
    <source>
        <dbReference type="SAM" id="Phobius"/>
    </source>
</evidence>
<feature type="compositionally biased region" description="Low complexity" evidence="1">
    <location>
        <begin position="293"/>
        <end position="304"/>
    </location>
</feature>
<proteinExistence type="predicted"/>
<evidence type="ECO:0000313" key="5">
    <source>
        <dbReference type="Proteomes" id="UP001219355"/>
    </source>
</evidence>
<organism evidence="4 5">
    <name type="scientific">Emydomyces testavorans</name>
    <dbReference type="NCBI Taxonomy" id="2070801"/>
    <lineage>
        <taxon>Eukaryota</taxon>
        <taxon>Fungi</taxon>
        <taxon>Dikarya</taxon>
        <taxon>Ascomycota</taxon>
        <taxon>Pezizomycotina</taxon>
        <taxon>Eurotiomycetes</taxon>
        <taxon>Eurotiomycetidae</taxon>
        <taxon>Onygenales</taxon>
        <taxon>Nannizziopsiaceae</taxon>
        <taxon>Emydomyces</taxon>
    </lineage>
</organism>
<feature type="signal peptide" evidence="3">
    <location>
        <begin position="1"/>
        <end position="27"/>
    </location>
</feature>
<feature type="region of interest" description="Disordered" evidence="1">
    <location>
        <begin position="285"/>
        <end position="371"/>
    </location>
</feature>
<dbReference type="AlphaFoldDB" id="A0AAF0DJS5"/>
<feature type="compositionally biased region" description="Polar residues" evidence="1">
    <location>
        <begin position="70"/>
        <end position="82"/>
    </location>
</feature>
<keyword evidence="5" id="KW-1185">Reference proteome</keyword>
<name>A0AAF0DJS5_9EURO</name>
<evidence type="ECO:0008006" key="6">
    <source>
        <dbReference type="Google" id="ProtNLM"/>
    </source>
</evidence>
<gene>
    <name evidence="4" type="ORF">PRK78_005545</name>
</gene>
<dbReference type="EMBL" id="CP120629">
    <property type="protein sequence ID" value="WEW60061.1"/>
    <property type="molecule type" value="Genomic_DNA"/>
</dbReference>
<dbReference type="PANTHER" id="PTHR36089">
    <property type="entry name" value="CHITIN SYNTHASE 3 COMPLEX PROTEIN CSI2-RELATED"/>
    <property type="match status" value="1"/>
</dbReference>
<reference evidence="4" key="1">
    <citation type="submission" date="2023-03" db="EMBL/GenBank/DDBJ databases">
        <title>Emydomyces testavorans Genome Sequence.</title>
        <authorList>
            <person name="Hoyer L."/>
        </authorList>
    </citation>
    <scope>NUCLEOTIDE SEQUENCE</scope>
    <source>
        <strain evidence="4">16-2883</strain>
    </source>
</reference>
<keyword evidence="2" id="KW-1133">Transmembrane helix</keyword>
<evidence type="ECO:0000256" key="1">
    <source>
        <dbReference type="SAM" id="MobiDB-lite"/>
    </source>
</evidence>
<feature type="compositionally biased region" description="Low complexity" evidence="1">
    <location>
        <begin position="83"/>
        <end position="92"/>
    </location>
</feature>
<dbReference type="InterPro" id="IPR051009">
    <property type="entry name" value="PRM"/>
</dbReference>
<keyword evidence="2" id="KW-0812">Transmembrane</keyword>
<dbReference type="GO" id="GO:0000324">
    <property type="term" value="C:fungal-type vacuole"/>
    <property type="evidence" value="ECO:0007669"/>
    <property type="project" value="TreeGrafter"/>
</dbReference>
<feature type="chain" id="PRO_5042083148" description="Mid2 domain-containing protein" evidence="3">
    <location>
        <begin position="28"/>
        <end position="371"/>
    </location>
</feature>
<feature type="transmembrane region" description="Helical" evidence="2">
    <location>
        <begin position="167"/>
        <end position="189"/>
    </location>
</feature>
<keyword evidence="2" id="KW-0472">Membrane</keyword>
<keyword evidence="3" id="KW-0732">Signal</keyword>
<feature type="compositionally biased region" description="Polar residues" evidence="1">
    <location>
        <begin position="93"/>
        <end position="112"/>
    </location>
</feature>
<feature type="compositionally biased region" description="Pro residues" evidence="1">
    <location>
        <begin position="320"/>
        <end position="329"/>
    </location>
</feature>
<evidence type="ECO:0000313" key="4">
    <source>
        <dbReference type="EMBL" id="WEW60061.1"/>
    </source>
</evidence>
<dbReference type="PANTHER" id="PTHR36089:SF1">
    <property type="entry name" value="CHITIN SYNTHASE 3 COMPLEX PROTEIN CSI2-RELATED"/>
    <property type="match status" value="1"/>
</dbReference>
<protein>
    <recommendedName>
        <fullName evidence="6">Mid2 domain-containing protein</fullName>
    </recommendedName>
</protein>
<feature type="region of interest" description="Disordered" evidence="1">
    <location>
        <begin position="34"/>
        <end position="131"/>
    </location>
</feature>
<feature type="compositionally biased region" description="Low complexity" evidence="1">
    <location>
        <begin position="114"/>
        <end position="131"/>
    </location>
</feature>
<evidence type="ECO:0000256" key="3">
    <source>
        <dbReference type="SAM" id="SignalP"/>
    </source>
</evidence>